<accession>A0A8H8X139</accession>
<dbReference type="AlphaFoldDB" id="A0A8H8X139"/>
<organism evidence="1 2">
    <name type="scientific">Methylobacterium indicum</name>
    <dbReference type="NCBI Taxonomy" id="1775910"/>
    <lineage>
        <taxon>Bacteria</taxon>
        <taxon>Pseudomonadati</taxon>
        <taxon>Pseudomonadota</taxon>
        <taxon>Alphaproteobacteria</taxon>
        <taxon>Hyphomicrobiales</taxon>
        <taxon>Methylobacteriaceae</taxon>
        <taxon>Methylobacterium</taxon>
    </lineage>
</organism>
<proteinExistence type="predicted"/>
<gene>
    <name evidence="1" type="ORF">mvi_64130</name>
</gene>
<dbReference type="RefSeq" id="WP_207184089.1">
    <property type="nucleotide sequence ID" value="NZ_AP024148.1"/>
</dbReference>
<sequence>MTGRLGHNGGPALIEPVDARPGRCKHCRHWKPPADGEQQAYDAFRYGLSRRRVKRPTGSCDRVLLGNNPRPAFSATAAEFGCANYEAAPPAPMPKGGYVTIWKDGRILWEGNEEAIPARFLQEDLDL</sequence>
<geneLocation type="plasmid" evidence="1 2">
    <name>pVL1_3</name>
</geneLocation>
<dbReference type="Proteomes" id="UP000663508">
    <property type="component" value="Plasmid pVL1_3"/>
</dbReference>
<protein>
    <submittedName>
        <fullName evidence="1">Uncharacterized protein</fullName>
    </submittedName>
</protein>
<reference evidence="1" key="1">
    <citation type="submission" date="2020-11" db="EMBL/GenBank/DDBJ databases">
        <title>Complete genome sequence of a novel pathogenic Methylobacterium strain isolated from rice in Vietnam.</title>
        <authorList>
            <person name="Lai K."/>
            <person name="Okazaki S."/>
            <person name="Higashi K."/>
            <person name="Mori H."/>
            <person name="Toyoda A."/>
            <person name="Kurokawa K."/>
        </authorList>
    </citation>
    <scope>NUCLEOTIDE SEQUENCE</scope>
    <source>
        <strain evidence="1">VL1</strain>
        <plasmid evidence="1">pVL1_3</plasmid>
    </source>
</reference>
<name>A0A8H8X139_9HYPH</name>
<evidence type="ECO:0000313" key="1">
    <source>
        <dbReference type="EMBL" id="BCM87952.1"/>
    </source>
</evidence>
<keyword evidence="1" id="KW-0614">Plasmid</keyword>
<evidence type="ECO:0000313" key="2">
    <source>
        <dbReference type="Proteomes" id="UP000663508"/>
    </source>
</evidence>
<dbReference type="EMBL" id="AP024148">
    <property type="protein sequence ID" value="BCM87952.1"/>
    <property type="molecule type" value="Genomic_DNA"/>
</dbReference>
<dbReference type="KEGG" id="mind:mvi_64130"/>